<dbReference type="AlphaFoldDB" id="A0A1Q9F587"/>
<comment type="caution">
    <text evidence="2">The sequence shown here is derived from an EMBL/GenBank/DDBJ whole genome shotgun (WGS) entry which is preliminary data.</text>
</comment>
<dbReference type="Gene3D" id="1.25.40.20">
    <property type="entry name" value="Ankyrin repeat-containing domain"/>
    <property type="match status" value="1"/>
</dbReference>
<evidence type="ECO:0000313" key="3">
    <source>
        <dbReference type="Proteomes" id="UP000186817"/>
    </source>
</evidence>
<evidence type="ECO:0000256" key="1">
    <source>
        <dbReference type="SAM" id="MobiDB-lite"/>
    </source>
</evidence>
<dbReference type="OrthoDB" id="423722at2759"/>
<accession>A0A1Q9F587</accession>
<feature type="region of interest" description="Disordered" evidence="1">
    <location>
        <begin position="648"/>
        <end position="680"/>
    </location>
</feature>
<organism evidence="2 3">
    <name type="scientific">Symbiodinium microadriaticum</name>
    <name type="common">Dinoflagellate</name>
    <name type="synonym">Zooxanthella microadriatica</name>
    <dbReference type="NCBI Taxonomy" id="2951"/>
    <lineage>
        <taxon>Eukaryota</taxon>
        <taxon>Sar</taxon>
        <taxon>Alveolata</taxon>
        <taxon>Dinophyceae</taxon>
        <taxon>Suessiales</taxon>
        <taxon>Symbiodiniaceae</taxon>
        <taxon>Symbiodinium</taxon>
    </lineage>
</organism>
<dbReference type="Proteomes" id="UP000186817">
    <property type="component" value="Unassembled WGS sequence"/>
</dbReference>
<name>A0A1Q9F587_SYMMI</name>
<sequence>MCSEQAKEELKERTFGVVRLLAQMKAAAESWVACQEDSVEVNATCDSIARAELEEMGGSMSVWTVEEAEKVKALGEAMLEGRAVLLRKLHAILLETYCAALFDIPLNPEDVLAVLGSAAGRLPLVAFLQGLGGHLVGVEKDPAQHARALLALRRLRDFLHAYGAGLVDGSATCADQAAKGDCTKDPTMLSRCPQSCYNRTQPSLLEWKGRSVSFLPQAQTSTNLSLVTVVILEQDGTSGTADRAKDLAPVTAKLEAELAPGSVVWSIDALRLRGATMQEAEPTDPPEEGKPAKKPAMITVPAGGLVFLRRFHVAAQWSLDVPVHVYLRVPAPPASLRPAWPVSLEAAKKLQRAATEELQRLGAMRLSGAVLSEMRFTDASVATYGARETGARRLARAFGSPVAALGSIGPDWCRCRPRKTDQAFEVGALSLLAMFLLSVHSPGGQCAVPPCTAADKLVAVATAELRKQLLSGNAESADLPPQVLRDLGCLRLSDQRTLLHAALGRKDLQLARAVLRSQGHGGLFCRDFEGRTVLHHAAAGGNSASTLEGREANMSGALQPRVNASTATEWVLSQMKTHAVDMVSATDAAGRTAVFAAEDAATLRLLAEAPQSLDLFAADTAGRSLVWYAAALNRQEVLSELLCEPGDLPPNHTESNDTVALKPQSPKAKKALEAGSQDPGASPFLAATRQHAGLRCTGLGKATDQAQQTLDVLAYCGGQRPEELDVQDTWLTGAKRPFR</sequence>
<evidence type="ECO:0000313" key="2">
    <source>
        <dbReference type="EMBL" id="OLQ14840.1"/>
    </source>
</evidence>
<protein>
    <submittedName>
        <fullName evidence="2">Uncharacterized protein</fullName>
    </submittedName>
</protein>
<gene>
    <name evidence="2" type="ORF">AK812_SmicGene954</name>
</gene>
<keyword evidence="3" id="KW-1185">Reference proteome</keyword>
<dbReference type="InterPro" id="IPR036770">
    <property type="entry name" value="Ankyrin_rpt-contain_sf"/>
</dbReference>
<dbReference type="SUPFAM" id="SSF48403">
    <property type="entry name" value="Ankyrin repeat"/>
    <property type="match status" value="1"/>
</dbReference>
<reference evidence="2 3" key="1">
    <citation type="submission" date="2016-02" db="EMBL/GenBank/DDBJ databases">
        <title>Genome analysis of coral dinoflagellate symbionts highlights evolutionary adaptations to a symbiotic lifestyle.</title>
        <authorList>
            <person name="Aranda M."/>
            <person name="Li Y."/>
            <person name="Liew Y.J."/>
            <person name="Baumgarten S."/>
            <person name="Simakov O."/>
            <person name="Wilson M."/>
            <person name="Piel J."/>
            <person name="Ashoor H."/>
            <person name="Bougouffa S."/>
            <person name="Bajic V.B."/>
            <person name="Ryu T."/>
            <person name="Ravasi T."/>
            <person name="Bayer T."/>
            <person name="Micklem G."/>
            <person name="Kim H."/>
            <person name="Bhak J."/>
            <person name="Lajeunesse T.C."/>
            <person name="Voolstra C.R."/>
        </authorList>
    </citation>
    <scope>NUCLEOTIDE SEQUENCE [LARGE SCALE GENOMIC DNA]</scope>
    <source>
        <strain evidence="2 3">CCMP2467</strain>
    </source>
</reference>
<dbReference type="EMBL" id="LSRX01000010">
    <property type="protein sequence ID" value="OLQ14840.1"/>
    <property type="molecule type" value="Genomic_DNA"/>
</dbReference>
<proteinExistence type="predicted"/>